<evidence type="ECO:0000313" key="2">
    <source>
        <dbReference type="Proteomes" id="UP001230051"/>
    </source>
</evidence>
<organism evidence="1 2">
    <name type="scientific">Acipenser oxyrinchus oxyrinchus</name>
    <dbReference type="NCBI Taxonomy" id="40147"/>
    <lineage>
        <taxon>Eukaryota</taxon>
        <taxon>Metazoa</taxon>
        <taxon>Chordata</taxon>
        <taxon>Craniata</taxon>
        <taxon>Vertebrata</taxon>
        <taxon>Euteleostomi</taxon>
        <taxon>Actinopterygii</taxon>
        <taxon>Chondrostei</taxon>
        <taxon>Acipenseriformes</taxon>
        <taxon>Acipenseridae</taxon>
        <taxon>Acipenser</taxon>
    </lineage>
</organism>
<sequence>MIAVSLVHGGPGPGFFSQVLFGSLVYGPESVAPKLEDVADFEVAHKIQQIANAATVEELRTAIKNNDDYLSFAGCLRPVHSVNDKEVLVKDMLHYHVMNHVRGPFERFRDGIKTLGLLQQVKTFPAVFSPLFCHKPEKLTAEKMDNLNLLLTRGK</sequence>
<name>A0AAD8G3D6_ACIOX</name>
<proteinExistence type="predicted"/>
<dbReference type="SUPFAM" id="SSF56204">
    <property type="entry name" value="Hect, E3 ligase catalytic domain"/>
    <property type="match status" value="1"/>
</dbReference>
<dbReference type="InterPro" id="IPR035983">
    <property type="entry name" value="Hect_E3_ubiquitin_ligase"/>
</dbReference>
<accession>A0AAD8G3D6</accession>
<protein>
    <submittedName>
        <fullName evidence="1">Uncharacterized protein</fullName>
    </submittedName>
</protein>
<gene>
    <name evidence="1" type="ORF">AOXY_G19129</name>
</gene>
<dbReference type="GO" id="GO:0004842">
    <property type="term" value="F:ubiquitin-protein transferase activity"/>
    <property type="evidence" value="ECO:0007669"/>
    <property type="project" value="InterPro"/>
</dbReference>
<comment type="caution">
    <text evidence="1">The sequence shown here is derived from an EMBL/GenBank/DDBJ whole genome shotgun (WGS) entry which is preliminary data.</text>
</comment>
<dbReference type="AlphaFoldDB" id="A0AAD8G3D6"/>
<keyword evidence="2" id="KW-1185">Reference proteome</keyword>
<evidence type="ECO:0000313" key="1">
    <source>
        <dbReference type="EMBL" id="KAK1161552.1"/>
    </source>
</evidence>
<dbReference type="Proteomes" id="UP001230051">
    <property type="component" value="Unassembled WGS sequence"/>
</dbReference>
<dbReference type="EMBL" id="JAGXEW010000018">
    <property type="protein sequence ID" value="KAK1161552.1"/>
    <property type="molecule type" value="Genomic_DNA"/>
</dbReference>
<reference evidence="1" key="1">
    <citation type="submission" date="2022-02" db="EMBL/GenBank/DDBJ databases">
        <title>Atlantic sturgeon de novo genome assembly.</title>
        <authorList>
            <person name="Stock M."/>
            <person name="Klopp C."/>
            <person name="Guiguen Y."/>
            <person name="Cabau C."/>
            <person name="Parinello H."/>
            <person name="Santidrian Yebra-Pimentel E."/>
            <person name="Kuhl H."/>
            <person name="Dirks R.P."/>
            <person name="Guessner J."/>
            <person name="Wuertz S."/>
            <person name="Du K."/>
            <person name="Schartl M."/>
        </authorList>
    </citation>
    <scope>NUCLEOTIDE SEQUENCE</scope>
    <source>
        <strain evidence="1">STURGEONOMICS-FGT-2020</strain>
        <tissue evidence="1">Whole blood</tissue>
    </source>
</reference>